<evidence type="ECO:0000256" key="3">
    <source>
        <dbReference type="ARBA" id="ARBA00022692"/>
    </source>
</evidence>
<evidence type="ECO:0000256" key="6">
    <source>
        <dbReference type="RuleBase" id="RU362091"/>
    </source>
</evidence>
<dbReference type="NCBIfam" id="TIGR00813">
    <property type="entry name" value="sss"/>
    <property type="match status" value="1"/>
</dbReference>
<dbReference type="Proteomes" id="UP000070383">
    <property type="component" value="Unassembled WGS sequence"/>
</dbReference>
<comment type="subcellular location">
    <subcellularLocation>
        <location evidence="1">Membrane</location>
        <topology evidence="1">Multi-pass membrane protein</topology>
    </subcellularLocation>
</comment>
<dbReference type="EMBL" id="LRPM01000030">
    <property type="protein sequence ID" value="KWZ78249.1"/>
    <property type="molecule type" value="Genomic_DNA"/>
</dbReference>
<evidence type="ECO:0000256" key="4">
    <source>
        <dbReference type="ARBA" id="ARBA00022989"/>
    </source>
</evidence>
<dbReference type="RefSeq" id="WP_004837168.1">
    <property type="nucleotide sequence ID" value="NZ_CAMUDP010000008.1"/>
</dbReference>
<gene>
    <name evidence="8" type="ORF">HMPREF3200_00847</name>
</gene>
<dbReference type="PATRIC" id="fig|33036.3.peg.840"/>
<dbReference type="Pfam" id="PF00474">
    <property type="entry name" value="SSF"/>
    <property type="match status" value="1"/>
</dbReference>
<feature type="transmembrane region" description="Helical" evidence="7">
    <location>
        <begin position="463"/>
        <end position="485"/>
    </location>
</feature>
<keyword evidence="3 7" id="KW-0812">Transmembrane</keyword>
<sequence>MFFVIASFAIIVCLIGFIAYKKTMGQVDTSSSEGYFLGGKSLAAPVVAGTIIMTNLSTEQIVGQNGQSYVAGMQVMAWEVTSAVAIALLAAVFLPKYFRYGINTISDFIEIRYDTATKRIVSILFIITYMVSFMPVVLYSGALVFNKLFRVDQLLGISQLSAVTLMVIFIGVVGVLYLFLGGMTLSAYSDTIYQFGLIIGGLAIPFLGLKLLGGGSFLSGIEHVTQNTPELLNSIGAVDSKIVPWPTLFTGMFFNNLFFWCTNQMIVQKAFAARNLKEAQKGALIVGTFKIFGALFLVFPGVVARNMFGDQFLSLQDGAYPQLVVDVLPQWAMGLFGAVIFGAILSSFAGSLSSTSTLFALDFYKPIINKQATDKQMARIGKITNVSLGIISIIVAPFISKAGSGLYAFVQEFNGLYNMPLLIMILCAFYYKEATAIGAKTTMIFHVVVYALSKIVLRDVHFLYVLSGLFFIDFLVMIVVSKLTFKGKGFNLSDYSIAQEVEVEPWSKVTICSIIITLVVVGTYLFFSPMGIASV</sequence>
<feature type="transmembrane region" description="Helical" evidence="7">
    <location>
        <begin position="415"/>
        <end position="431"/>
    </location>
</feature>
<name>A0A133KFC0_9FIRM</name>
<feature type="transmembrane region" description="Helical" evidence="7">
    <location>
        <begin position="331"/>
        <end position="364"/>
    </location>
</feature>
<evidence type="ECO:0000313" key="9">
    <source>
        <dbReference type="Proteomes" id="UP000070383"/>
    </source>
</evidence>
<dbReference type="GO" id="GO:0005886">
    <property type="term" value="C:plasma membrane"/>
    <property type="evidence" value="ECO:0007669"/>
    <property type="project" value="TreeGrafter"/>
</dbReference>
<feature type="transmembrane region" description="Helical" evidence="7">
    <location>
        <begin position="157"/>
        <end position="180"/>
    </location>
</feature>
<keyword evidence="5 7" id="KW-0472">Membrane</keyword>
<dbReference type="STRING" id="33036.HMPREF3200_00847"/>
<feature type="transmembrane region" description="Helical" evidence="7">
    <location>
        <begin position="282"/>
        <end position="303"/>
    </location>
</feature>
<dbReference type="Gene3D" id="1.20.1730.10">
    <property type="entry name" value="Sodium/glucose cotransporter"/>
    <property type="match status" value="1"/>
</dbReference>
<dbReference type="OrthoDB" id="9766407at2"/>
<feature type="transmembrane region" description="Helical" evidence="7">
    <location>
        <begin position="75"/>
        <end position="98"/>
    </location>
</feature>
<dbReference type="NCBIfam" id="NF007790">
    <property type="entry name" value="PRK10484.1"/>
    <property type="match status" value="1"/>
</dbReference>
<feature type="transmembrane region" description="Helical" evidence="7">
    <location>
        <begin position="119"/>
        <end position="145"/>
    </location>
</feature>
<feature type="transmembrane region" description="Helical" evidence="7">
    <location>
        <begin position="242"/>
        <end position="261"/>
    </location>
</feature>
<evidence type="ECO:0000256" key="2">
    <source>
        <dbReference type="ARBA" id="ARBA00006434"/>
    </source>
</evidence>
<dbReference type="AlphaFoldDB" id="A0A133KFC0"/>
<keyword evidence="9" id="KW-1185">Reference proteome</keyword>
<dbReference type="CDD" id="cd10328">
    <property type="entry name" value="SLC5sbd_YidK"/>
    <property type="match status" value="1"/>
</dbReference>
<feature type="transmembrane region" description="Helical" evidence="7">
    <location>
        <begin position="192"/>
        <end position="212"/>
    </location>
</feature>
<dbReference type="PANTHER" id="PTHR11819">
    <property type="entry name" value="SOLUTE CARRIER FAMILY 5"/>
    <property type="match status" value="1"/>
</dbReference>
<organism evidence="8 9">
    <name type="scientific">Anaerococcus tetradius</name>
    <dbReference type="NCBI Taxonomy" id="33036"/>
    <lineage>
        <taxon>Bacteria</taxon>
        <taxon>Bacillati</taxon>
        <taxon>Bacillota</taxon>
        <taxon>Tissierellia</taxon>
        <taxon>Tissierellales</taxon>
        <taxon>Peptoniphilaceae</taxon>
        <taxon>Anaerococcus</taxon>
    </lineage>
</organism>
<evidence type="ECO:0000256" key="7">
    <source>
        <dbReference type="SAM" id="Phobius"/>
    </source>
</evidence>
<dbReference type="InterPro" id="IPR038377">
    <property type="entry name" value="Na/Glc_symporter_sf"/>
</dbReference>
<dbReference type="PROSITE" id="PS50283">
    <property type="entry name" value="NA_SOLUT_SYMP_3"/>
    <property type="match status" value="1"/>
</dbReference>
<reference evidence="9" key="1">
    <citation type="submission" date="2016-01" db="EMBL/GenBank/DDBJ databases">
        <authorList>
            <person name="Mitreva M."/>
            <person name="Pepin K.H."/>
            <person name="Mihindukulasuriya K.A."/>
            <person name="Fulton R."/>
            <person name="Fronick C."/>
            <person name="O'Laughlin M."/>
            <person name="Miner T."/>
            <person name="Herter B."/>
            <person name="Rosa B.A."/>
            <person name="Cordes M."/>
            <person name="Tomlinson C."/>
            <person name="Wollam A."/>
            <person name="Palsikar V.B."/>
            <person name="Mardis E.R."/>
            <person name="Wilson R.K."/>
        </authorList>
    </citation>
    <scope>NUCLEOTIDE SEQUENCE [LARGE SCALE GENOMIC DNA]</scope>
    <source>
        <strain evidence="9">MJR8151</strain>
    </source>
</reference>
<comment type="caution">
    <text evidence="8">The sequence shown here is derived from an EMBL/GenBank/DDBJ whole genome shotgun (WGS) entry which is preliminary data.</text>
</comment>
<feature type="transmembrane region" description="Helical" evidence="7">
    <location>
        <begin position="385"/>
        <end position="409"/>
    </location>
</feature>
<feature type="transmembrane region" description="Helical" evidence="7">
    <location>
        <begin position="506"/>
        <end position="527"/>
    </location>
</feature>
<accession>A0A133KFC0</accession>
<proteinExistence type="inferred from homology"/>
<evidence type="ECO:0000256" key="1">
    <source>
        <dbReference type="ARBA" id="ARBA00004141"/>
    </source>
</evidence>
<keyword evidence="4 7" id="KW-1133">Transmembrane helix</keyword>
<dbReference type="PANTHER" id="PTHR11819:SF195">
    <property type="entry name" value="SODIUM_GLUCOSE COTRANSPORTER 4"/>
    <property type="match status" value="1"/>
</dbReference>
<dbReference type="GO" id="GO:0005412">
    <property type="term" value="F:D-glucose:sodium symporter activity"/>
    <property type="evidence" value="ECO:0007669"/>
    <property type="project" value="TreeGrafter"/>
</dbReference>
<evidence type="ECO:0000256" key="5">
    <source>
        <dbReference type="ARBA" id="ARBA00023136"/>
    </source>
</evidence>
<dbReference type="InterPro" id="IPR001734">
    <property type="entry name" value="Na/solute_symporter"/>
</dbReference>
<evidence type="ECO:0000313" key="8">
    <source>
        <dbReference type="EMBL" id="KWZ78249.1"/>
    </source>
</evidence>
<comment type="similarity">
    <text evidence="2 6">Belongs to the sodium:solute symporter (SSF) (TC 2.A.21) family.</text>
</comment>
<protein>
    <submittedName>
        <fullName evidence="8">Transporter, SSS family</fullName>
    </submittedName>
</protein>